<sequence>MCQLVADLSFVGHHWSEYALRLEIEEEFTQK</sequence>
<dbReference type="EMBL" id="CP036269">
    <property type="protein sequence ID" value="QDT40733.1"/>
    <property type="molecule type" value="Genomic_DNA"/>
</dbReference>
<evidence type="ECO:0000313" key="2">
    <source>
        <dbReference type="Proteomes" id="UP000317171"/>
    </source>
</evidence>
<protein>
    <submittedName>
        <fullName evidence="1">Uncharacterized protein</fullName>
    </submittedName>
</protein>
<accession>A0A517RAC3</accession>
<name>A0A517RAC3_9PLAN</name>
<organism evidence="1 2">
    <name type="scientific">Gimesia alba</name>
    <dbReference type="NCBI Taxonomy" id="2527973"/>
    <lineage>
        <taxon>Bacteria</taxon>
        <taxon>Pseudomonadati</taxon>
        <taxon>Planctomycetota</taxon>
        <taxon>Planctomycetia</taxon>
        <taxon>Planctomycetales</taxon>
        <taxon>Planctomycetaceae</taxon>
        <taxon>Gimesia</taxon>
    </lineage>
</organism>
<dbReference type="AlphaFoldDB" id="A0A517RAC3"/>
<proteinExistence type="predicted"/>
<reference evidence="1 2" key="1">
    <citation type="submission" date="2019-02" db="EMBL/GenBank/DDBJ databases">
        <title>Deep-cultivation of Planctomycetes and their phenomic and genomic characterization uncovers novel biology.</title>
        <authorList>
            <person name="Wiegand S."/>
            <person name="Jogler M."/>
            <person name="Boedeker C."/>
            <person name="Pinto D."/>
            <person name="Vollmers J."/>
            <person name="Rivas-Marin E."/>
            <person name="Kohn T."/>
            <person name="Peeters S.H."/>
            <person name="Heuer A."/>
            <person name="Rast P."/>
            <person name="Oberbeckmann S."/>
            <person name="Bunk B."/>
            <person name="Jeske O."/>
            <person name="Meyerdierks A."/>
            <person name="Storesund J.E."/>
            <person name="Kallscheuer N."/>
            <person name="Luecker S."/>
            <person name="Lage O.M."/>
            <person name="Pohl T."/>
            <person name="Merkel B.J."/>
            <person name="Hornburger P."/>
            <person name="Mueller R.-W."/>
            <person name="Bruemmer F."/>
            <person name="Labrenz M."/>
            <person name="Spormann A.M."/>
            <person name="Op den Camp H."/>
            <person name="Overmann J."/>
            <person name="Amann R."/>
            <person name="Jetten M.S.M."/>
            <person name="Mascher T."/>
            <person name="Medema M.H."/>
            <person name="Devos D.P."/>
            <person name="Kaster A.-K."/>
            <person name="Ovreas L."/>
            <person name="Rohde M."/>
            <person name="Galperin M.Y."/>
            <person name="Jogler C."/>
        </authorList>
    </citation>
    <scope>NUCLEOTIDE SEQUENCE [LARGE SCALE GENOMIC DNA]</scope>
    <source>
        <strain evidence="1 2">Pan241w</strain>
    </source>
</reference>
<gene>
    <name evidence="1" type="ORF">Pan241w_07910</name>
</gene>
<keyword evidence="2" id="KW-1185">Reference proteome</keyword>
<dbReference type="KEGG" id="gaz:Pan241w_07910"/>
<evidence type="ECO:0000313" key="1">
    <source>
        <dbReference type="EMBL" id="QDT40733.1"/>
    </source>
</evidence>
<dbReference type="Proteomes" id="UP000317171">
    <property type="component" value="Chromosome"/>
</dbReference>